<dbReference type="PROSITE" id="PS51194">
    <property type="entry name" value="HELICASE_CTER"/>
    <property type="match status" value="1"/>
</dbReference>
<dbReference type="InterPro" id="IPR006483">
    <property type="entry name" value="CRISPR-assoc_Cas3_HD"/>
</dbReference>
<comment type="similarity">
    <text evidence="1">In the N-terminal section; belongs to the CRISPR-associated nuclease Cas3-HD family.</text>
</comment>
<dbReference type="STRING" id="504797.SAMN05421678_1333"/>
<keyword evidence="4" id="KW-0479">Metal-binding</keyword>
<dbReference type="Gene3D" id="3.40.50.300">
    <property type="entry name" value="P-loop containing nucleotide triphosphate hydrolases"/>
    <property type="match status" value="2"/>
</dbReference>
<dbReference type="EMBL" id="JACBZA010000001">
    <property type="protein sequence ID" value="NYH82078.1"/>
    <property type="molecule type" value="Genomic_DNA"/>
</dbReference>
<dbReference type="RefSeq" id="WP_092890777.1">
    <property type="nucleotide sequence ID" value="NZ_FOOI01000033.1"/>
</dbReference>
<dbReference type="InterPro" id="IPR054712">
    <property type="entry name" value="Cas3-like_dom"/>
</dbReference>
<evidence type="ECO:0000313" key="16">
    <source>
        <dbReference type="Proteomes" id="UP000199052"/>
    </source>
</evidence>
<feature type="region of interest" description="Disordered" evidence="10">
    <location>
        <begin position="638"/>
        <end position="657"/>
    </location>
</feature>
<dbReference type="InterPro" id="IPR011545">
    <property type="entry name" value="DEAD/DEAH_box_helicase_dom"/>
</dbReference>
<dbReference type="OrthoDB" id="9810236at2"/>
<name>A0A1I3CEP8_9ACTN</name>
<dbReference type="PROSITE" id="PS51643">
    <property type="entry name" value="HD_CAS3"/>
    <property type="match status" value="1"/>
</dbReference>
<dbReference type="AlphaFoldDB" id="A0A1I3CEP8"/>
<evidence type="ECO:0000259" key="11">
    <source>
        <dbReference type="PROSITE" id="PS51192"/>
    </source>
</evidence>
<dbReference type="Pfam" id="PF00270">
    <property type="entry name" value="DEAD"/>
    <property type="match status" value="1"/>
</dbReference>
<evidence type="ECO:0000256" key="4">
    <source>
        <dbReference type="ARBA" id="ARBA00022723"/>
    </source>
</evidence>
<dbReference type="InterPro" id="IPR027417">
    <property type="entry name" value="P-loop_NTPase"/>
</dbReference>
<evidence type="ECO:0000256" key="2">
    <source>
        <dbReference type="ARBA" id="ARBA00009046"/>
    </source>
</evidence>
<feature type="domain" description="Helicase ATP-binding" evidence="11">
    <location>
        <begin position="298"/>
        <end position="511"/>
    </location>
</feature>
<sequence length="957" mass="105539">MTPVHLNTGKVPVGPAASVWAKSKRDDGSWLALWRHLDDSAAVAGRLWDEWLPRAVKQVISAGLPAGEEDGRVLAVWLAGIHDVGKATPAFSIQVEHLADRMRDHGLAMRPDPDRKLVPHSTAGQVLLEDWLADIYGLEKADAQQFTVVVGGHHGVPPENVDLKIVRDRASLLGVRRAPEVWREVQRQLLDRTADLTGASERLPHWRGVRLSQPAQALLMGVVIVADWIASNDDLFPYDVLELDQQERLKAAWDELDLPTPWQAVESTGTPAETFAARFELPDEAVIRPVQQAAVELARSMEEPGLLVIEAPMGEGKTEAALAAAEVFAARSGAGGVFVALPTRATSDAMFSRVLSWLGRLPDADVERGAHAVALAHGKSRLNEEFHELLRKGRSVSVDVDGCARTQELAAHQWLMGRKKAMLSSFVIGTVDQLLFGALKARHVVLRHLGMAGKVVIIDEAHAYDVYMSEYLDRALEWLGAYRTPVIVLSATLPAQRRKAMVEAYDRGRSDRPTRQRASVRRTPQPEAAPDPYAALDGDIGYPVLVATSGNARPVVRVTEPSSRTIQVIVDRADDDPVALAQMLRVELEDGGCALVVRNTVRRVQETARVFEQILGKSRVSVAHSRFLAPDRAANDRWLRDSFGPPQQDQADDGLARRPRGHVVVASQVAEQSLDIDFDLLVTDLAPVDLVLQRMGRLHRHDRAGRPDRVARPRCLITGVDWACMPPEPVRGSVTVYKRYPLLRALAVLKPFLDGEPMQLQSRIAPLVQDAYGPDDIGPVEWQSALFAAREEFTRMQKDKRKKADSFRLAGPAQAGTPLIGWLRANVGDLGDDDPKGRAQVRDTPAETVEVLVVMRRSDGTLATVPWLDKHSDMELPVDQPPPPQLARTVASCTLALPVELSGLPVLEEIERLGCMPGWRQSPLLDEQLVLILDEDGRAAILDHMLHYDRRFGFRVT</sequence>
<dbReference type="GO" id="GO:0046872">
    <property type="term" value="F:metal ion binding"/>
    <property type="evidence" value="ECO:0007669"/>
    <property type="project" value="UniProtKB-KW"/>
</dbReference>
<protein>
    <submittedName>
        <fullName evidence="15">CRISPR-associated endonuclease/helicase Cas3</fullName>
        <ecNumber evidence="14">3.1.-.-</ecNumber>
        <ecNumber evidence="14">3.6.4.-</ecNumber>
    </submittedName>
</protein>
<evidence type="ECO:0000256" key="10">
    <source>
        <dbReference type="SAM" id="MobiDB-lite"/>
    </source>
</evidence>
<dbReference type="SUPFAM" id="SSF52540">
    <property type="entry name" value="P-loop containing nucleoside triphosphate hydrolases"/>
    <property type="match status" value="1"/>
</dbReference>
<dbReference type="Pfam" id="PF22590">
    <property type="entry name" value="Cas3-like_C_2"/>
    <property type="match status" value="1"/>
</dbReference>
<feature type="domain" description="HD Cas3-type" evidence="13">
    <location>
        <begin position="26"/>
        <end position="229"/>
    </location>
</feature>
<keyword evidence="6 14" id="KW-0378">Hydrolase</keyword>
<evidence type="ECO:0000259" key="12">
    <source>
        <dbReference type="PROSITE" id="PS51194"/>
    </source>
</evidence>
<dbReference type="EC" id="3.1.-.-" evidence="14"/>
<feature type="domain" description="Helicase C-terminal" evidence="12">
    <location>
        <begin position="579"/>
        <end position="764"/>
    </location>
</feature>
<dbReference type="InterPro" id="IPR014001">
    <property type="entry name" value="Helicase_ATP-bd"/>
</dbReference>
<proteinExistence type="inferred from homology"/>
<dbReference type="Pfam" id="PF18395">
    <property type="entry name" value="Cas3_C"/>
    <property type="match status" value="1"/>
</dbReference>
<dbReference type="InterPro" id="IPR001650">
    <property type="entry name" value="Helicase_C-like"/>
</dbReference>
<organism evidence="15 16">
    <name type="scientific">Actinopolymorpha cephalotaxi</name>
    <dbReference type="NCBI Taxonomy" id="504797"/>
    <lineage>
        <taxon>Bacteria</taxon>
        <taxon>Bacillati</taxon>
        <taxon>Actinomycetota</taxon>
        <taxon>Actinomycetes</taxon>
        <taxon>Propionibacteriales</taxon>
        <taxon>Actinopolymorphaceae</taxon>
        <taxon>Actinopolymorpha</taxon>
    </lineage>
</organism>
<evidence type="ECO:0000256" key="8">
    <source>
        <dbReference type="ARBA" id="ARBA00022840"/>
    </source>
</evidence>
<dbReference type="PANTHER" id="PTHR47963:SF9">
    <property type="entry name" value="CRISPR-ASSOCIATED ENDONUCLEASE_HELICASE CAS3"/>
    <property type="match status" value="1"/>
</dbReference>
<dbReference type="GO" id="GO:0003724">
    <property type="term" value="F:RNA helicase activity"/>
    <property type="evidence" value="ECO:0007669"/>
    <property type="project" value="TreeGrafter"/>
</dbReference>
<evidence type="ECO:0000313" key="17">
    <source>
        <dbReference type="Proteomes" id="UP000533017"/>
    </source>
</evidence>
<dbReference type="GO" id="GO:0051607">
    <property type="term" value="P:defense response to virus"/>
    <property type="evidence" value="ECO:0007669"/>
    <property type="project" value="UniProtKB-KW"/>
</dbReference>
<dbReference type="PROSITE" id="PS51192">
    <property type="entry name" value="HELICASE_ATP_BIND_1"/>
    <property type="match status" value="1"/>
</dbReference>
<dbReference type="GO" id="GO:0004519">
    <property type="term" value="F:endonuclease activity"/>
    <property type="evidence" value="ECO:0007669"/>
    <property type="project" value="UniProtKB-KW"/>
</dbReference>
<keyword evidence="5" id="KW-0547">Nucleotide-binding</keyword>
<evidence type="ECO:0000256" key="9">
    <source>
        <dbReference type="ARBA" id="ARBA00023118"/>
    </source>
</evidence>
<dbReference type="NCBIfam" id="TIGR01587">
    <property type="entry name" value="cas3_core"/>
    <property type="match status" value="1"/>
</dbReference>
<evidence type="ECO:0000256" key="7">
    <source>
        <dbReference type="ARBA" id="ARBA00022806"/>
    </source>
</evidence>
<dbReference type="EC" id="3.6.4.-" evidence="14"/>
<evidence type="ECO:0000256" key="5">
    <source>
        <dbReference type="ARBA" id="ARBA00022741"/>
    </source>
</evidence>
<dbReference type="Proteomes" id="UP000199052">
    <property type="component" value="Unassembled WGS sequence"/>
</dbReference>
<keyword evidence="9" id="KW-0051">Antiviral defense</keyword>
<comment type="similarity">
    <text evidence="2">In the central section; belongs to the CRISPR-associated helicase Cas3 family.</text>
</comment>
<dbReference type="GO" id="GO:0016787">
    <property type="term" value="F:hydrolase activity"/>
    <property type="evidence" value="ECO:0007669"/>
    <property type="project" value="UniProtKB-KW"/>
</dbReference>
<dbReference type="SMART" id="SM00487">
    <property type="entry name" value="DEXDc"/>
    <property type="match status" value="1"/>
</dbReference>
<feature type="compositionally biased region" description="Basic and acidic residues" evidence="10">
    <location>
        <begin position="504"/>
        <end position="514"/>
    </location>
</feature>
<reference evidence="15 16" key="1">
    <citation type="submission" date="2016-10" db="EMBL/GenBank/DDBJ databases">
        <authorList>
            <person name="de Groot N.N."/>
        </authorList>
    </citation>
    <scope>NUCLEOTIDE SEQUENCE [LARGE SCALE GENOMIC DNA]</scope>
    <source>
        <strain evidence="15 16">CPCC 202808</strain>
    </source>
</reference>
<accession>A0A1I3CEP8</accession>
<dbReference type="GO" id="GO:0005524">
    <property type="term" value="F:ATP binding"/>
    <property type="evidence" value="ECO:0007669"/>
    <property type="project" value="UniProtKB-KW"/>
</dbReference>
<dbReference type="CDD" id="cd09641">
    <property type="entry name" value="Cas3''_I"/>
    <property type="match status" value="1"/>
</dbReference>
<dbReference type="Proteomes" id="UP000533017">
    <property type="component" value="Unassembled WGS sequence"/>
</dbReference>
<evidence type="ECO:0000313" key="14">
    <source>
        <dbReference type="EMBL" id="NYH82078.1"/>
    </source>
</evidence>
<dbReference type="EMBL" id="FOOI01000033">
    <property type="protein sequence ID" value="SFH72972.1"/>
    <property type="molecule type" value="Genomic_DNA"/>
</dbReference>
<keyword evidence="8" id="KW-0067">ATP-binding</keyword>
<dbReference type="InterPro" id="IPR038257">
    <property type="entry name" value="CRISPR-assoc_Cas3_HD_sf"/>
</dbReference>
<keyword evidence="3" id="KW-0540">Nuclease</keyword>
<evidence type="ECO:0000256" key="1">
    <source>
        <dbReference type="ARBA" id="ARBA00006847"/>
    </source>
</evidence>
<feature type="region of interest" description="Disordered" evidence="10">
    <location>
        <begin position="504"/>
        <end position="532"/>
    </location>
</feature>
<dbReference type="InterPro" id="IPR006474">
    <property type="entry name" value="Helicase_Cas3_CRISPR-ass_core"/>
</dbReference>
<dbReference type="CDD" id="cd17930">
    <property type="entry name" value="DEXHc_cas3"/>
    <property type="match status" value="1"/>
</dbReference>
<keyword evidence="7 15" id="KW-0347">Helicase</keyword>
<evidence type="ECO:0000256" key="3">
    <source>
        <dbReference type="ARBA" id="ARBA00022722"/>
    </source>
</evidence>
<keyword evidence="17" id="KW-1185">Reference proteome</keyword>
<dbReference type="GO" id="GO:0003723">
    <property type="term" value="F:RNA binding"/>
    <property type="evidence" value="ECO:0007669"/>
    <property type="project" value="TreeGrafter"/>
</dbReference>
<gene>
    <name evidence="14" type="ORF">FHR37_000929</name>
    <name evidence="15" type="ORF">SAMN05421678_1333</name>
</gene>
<dbReference type="Gene3D" id="1.10.3210.30">
    <property type="match status" value="1"/>
</dbReference>
<evidence type="ECO:0000259" key="13">
    <source>
        <dbReference type="PROSITE" id="PS51643"/>
    </source>
</evidence>
<reference evidence="14 17" key="2">
    <citation type="submission" date="2020-07" db="EMBL/GenBank/DDBJ databases">
        <title>Sequencing the genomes of 1000 actinobacteria strains.</title>
        <authorList>
            <person name="Klenk H.-P."/>
        </authorList>
    </citation>
    <scope>NUCLEOTIDE SEQUENCE [LARGE SCALE GENOMIC DNA]</scope>
    <source>
        <strain evidence="14 17">DSM 45117</strain>
    </source>
</reference>
<keyword evidence="15" id="KW-0255">Endonuclease</keyword>
<dbReference type="Pfam" id="PF18019">
    <property type="entry name" value="Cas3_HD"/>
    <property type="match status" value="1"/>
</dbReference>
<dbReference type="InterPro" id="IPR050547">
    <property type="entry name" value="DEAD_box_RNA_helicases"/>
</dbReference>
<dbReference type="NCBIfam" id="TIGR01596">
    <property type="entry name" value="cas3_HD"/>
    <property type="match status" value="1"/>
</dbReference>
<evidence type="ECO:0000256" key="6">
    <source>
        <dbReference type="ARBA" id="ARBA00022801"/>
    </source>
</evidence>
<dbReference type="InterPro" id="IPR041372">
    <property type="entry name" value="Cas3_C"/>
</dbReference>
<dbReference type="PANTHER" id="PTHR47963">
    <property type="entry name" value="DEAD-BOX ATP-DEPENDENT RNA HELICASE 47, MITOCHONDRIAL"/>
    <property type="match status" value="1"/>
</dbReference>
<evidence type="ECO:0000313" key="15">
    <source>
        <dbReference type="EMBL" id="SFH72972.1"/>
    </source>
</evidence>